<sequence>MMALLTFLALLPLVYFIPPYVARFTSNHLWITVISVAIIVPIITYVLLPAMVKMLSSK</sequence>
<proteinExistence type="predicted"/>
<gene>
    <name evidence="2" type="ORF">RI844_12620</name>
</gene>
<protein>
    <recommendedName>
        <fullName evidence="4">DUF2798 domain-containing protein</fullName>
    </recommendedName>
</protein>
<name>A0ABZ0GKF1_9GAMM</name>
<accession>A0ABZ0GKF1</accession>
<keyword evidence="3" id="KW-1185">Reference proteome</keyword>
<evidence type="ECO:0008006" key="4">
    <source>
        <dbReference type="Google" id="ProtNLM"/>
    </source>
</evidence>
<keyword evidence="1" id="KW-0472">Membrane</keyword>
<evidence type="ECO:0000256" key="1">
    <source>
        <dbReference type="SAM" id="Phobius"/>
    </source>
</evidence>
<keyword evidence="1" id="KW-0812">Transmembrane</keyword>
<feature type="transmembrane region" description="Helical" evidence="1">
    <location>
        <begin position="26"/>
        <end position="48"/>
    </location>
</feature>
<evidence type="ECO:0000313" key="3">
    <source>
        <dbReference type="Proteomes" id="UP001301442"/>
    </source>
</evidence>
<reference evidence="2 3" key="1">
    <citation type="submission" date="2023-09" db="EMBL/GenBank/DDBJ databases">
        <authorList>
            <person name="Qi X."/>
        </authorList>
    </citation>
    <scope>NUCLEOTIDE SEQUENCE [LARGE SCALE GENOMIC DNA]</scope>
    <source>
        <strain evidence="2 3">S1-1</strain>
    </source>
</reference>
<dbReference type="EMBL" id="CP136600">
    <property type="protein sequence ID" value="WOH36214.1"/>
    <property type="molecule type" value="Genomic_DNA"/>
</dbReference>
<dbReference type="RefSeq" id="WP_348395028.1">
    <property type="nucleotide sequence ID" value="NZ_CP136600.1"/>
</dbReference>
<organism evidence="2 3">
    <name type="scientific">Thalassotalea fonticola</name>
    <dbReference type="NCBI Taxonomy" id="3065649"/>
    <lineage>
        <taxon>Bacteria</taxon>
        <taxon>Pseudomonadati</taxon>
        <taxon>Pseudomonadota</taxon>
        <taxon>Gammaproteobacteria</taxon>
        <taxon>Alteromonadales</taxon>
        <taxon>Colwelliaceae</taxon>
        <taxon>Thalassotalea</taxon>
    </lineage>
</organism>
<dbReference type="Proteomes" id="UP001301442">
    <property type="component" value="Chromosome"/>
</dbReference>
<evidence type="ECO:0000313" key="2">
    <source>
        <dbReference type="EMBL" id="WOH36214.1"/>
    </source>
</evidence>
<keyword evidence="1" id="KW-1133">Transmembrane helix</keyword>